<protein>
    <submittedName>
        <fullName evidence="11">G_PROTEIN_RECEP_F1_2 domain-containing protein</fullName>
    </submittedName>
</protein>
<organism evidence="11">
    <name type="scientific">Mesocestoides corti</name>
    <name type="common">Flatworm</name>
    <dbReference type="NCBI Taxonomy" id="53468"/>
    <lineage>
        <taxon>Eukaryota</taxon>
        <taxon>Metazoa</taxon>
        <taxon>Spiralia</taxon>
        <taxon>Lophotrochozoa</taxon>
        <taxon>Platyhelminthes</taxon>
        <taxon>Cestoda</taxon>
        <taxon>Eucestoda</taxon>
        <taxon>Cyclophyllidea</taxon>
        <taxon>Mesocestoididae</taxon>
        <taxon>Mesocestoides</taxon>
    </lineage>
</organism>
<comment type="subcellular location">
    <subcellularLocation>
        <location evidence="1">Cell membrane</location>
        <topology evidence="1">Multi-pass membrane protein</topology>
    </subcellularLocation>
</comment>
<evidence type="ECO:0000256" key="4">
    <source>
        <dbReference type="ARBA" id="ARBA00022989"/>
    </source>
</evidence>
<sequence length="176" mass="20496">MYILPLIILFATYVPITVKLWSDRGLGEVTRAQVEGIKSKRRVVKMLIAVMVIFAICWLPYQLFFLTLHAPIDQGNPSLPVIFICCYGLAMSNSMYNPIIYCIMNRRFRDGFLNAIGCCPFVKHYRQKYQRTRFHRNFQTIVSCSEMEHDALDRQISRHFHKKGSLTNRPSVSETI</sequence>
<evidence type="ECO:0000256" key="5">
    <source>
        <dbReference type="ARBA" id="ARBA00023040"/>
    </source>
</evidence>
<proteinExistence type="predicted"/>
<evidence type="ECO:0000256" key="9">
    <source>
        <dbReference type="SAM" id="Phobius"/>
    </source>
</evidence>
<evidence type="ECO:0000313" key="11">
    <source>
        <dbReference type="WBParaSite" id="MCU_011894-RA"/>
    </source>
</evidence>
<dbReference type="WBParaSite" id="MCU_011894-RA">
    <property type="protein sequence ID" value="MCU_011894-RA"/>
    <property type="gene ID" value="MCU_011894"/>
</dbReference>
<feature type="transmembrane region" description="Helical" evidence="9">
    <location>
        <begin position="43"/>
        <end position="61"/>
    </location>
</feature>
<dbReference type="PANTHER" id="PTHR46925:SF2">
    <property type="entry name" value="G-PROTEIN COUPLED RECEPTOR TKR-1-RELATED"/>
    <property type="match status" value="1"/>
</dbReference>
<evidence type="ECO:0000256" key="1">
    <source>
        <dbReference type="ARBA" id="ARBA00004651"/>
    </source>
</evidence>
<evidence type="ECO:0000256" key="7">
    <source>
        <dbReference type="ARBA" id="ARBA00023170"/>
    </source>
</evidence>
<evidence type="ECO:0000256" key="8">
    <source>
        <dbReference type="ARBA" id="ARBA00023224"/>
    </source>
</evidence>
<keyword evidence="6 9" id="KW-0472">Membrane</keyword>
<dbReference type="Pfam" id="PF00001">
    <property type="entry name" value="7tm_1"/>
    <property type="match status" value="1"/>
</dbReference>
<dbReference type="InterPro" id="IPR001681">
    <property type="entry name" value="Neurokn_rcpt"/>
</dbReference>
<evidence type="ECO:0000259" key="10">
    <source>
        <dbReference type="PROSITE" id="PS50262"/>
    </source>
</evidence>
<reference evidence="11" key="1">
    <citation type="submission" date="2019-11" db="UniProtKB">
        <authorList>
            <consortium name="WormBaseParasite"/>
        </authorList>
    </citation>
    <scope>IDENTIFICATION</scope>
</reference>
<keyword evidence="8" id="KW-0807">Transducer</keyword>
<evidence type="ECO:0000256" key="3">
    <source>
        <dbReference type="ARBA" id="ARBA00022692"/>
    </source>
</evidence>
<feature type="transmembrane region" description="Helical" evidence="9">
    <location>
        <begin position="6"/>
        <end position="22"/>
    </location>
</feature>
<keyword evidence="5" id="KW-0297">G-protein coupled receptor</keyword>
<dbReference type="PANTHER" id="PTHR46925">
    <property type="entry name" value="G-PROTEIN COUPLED RECEPTOR TKR-1-RELATED"/>
    <property type="match status" value="1"/>
</dbReference>
<dbReference type="PROSITE" id="PS50262">
    <property type="entry name" value="G_PROTEIN_RECEP_F1_2"/>
    <property type="match status" value="1"/>
</dbReference>
<name>A0A5K3FUM5_MESCO</name>
<keyword evidence="3 9" id="KW-0812">Transmembrane</keyword>
<dbReference type="GO" id="GO:0005886">
    <property type="term" value="C:plasma membrane"/>
    <property type="evidence" value="ECO:0007669"/>
    <property type="project" value="UniProtKB-SubCell"/>
</dbReference>
<feature type="domain" description="G-protein coupled receptors family 1 profile" evidence="10">
    <location>
        <begin position="1"/>
        <end position="101"/>
    </location>
</feature>
<feature type="transmembrane region" description="Helical" evidence="9">
    <location>
        <begin position="81"/>
        <end position="104"/>
    </location>
</feature>
<dbReference type="PRINTS" id="PR00237">
    <property type="entry name" value="GPCRRHODOPSN"/>
</dbReference>
<keyword evidence="7" id="KW-0675">Receptor</keyword>
<dbReference type="InterPro" id="IPR017452">
    <property type="entry name" value="GPCR_Rhodpsn_7TM"/>
</dbReference>
<keyword evidence="4 9" id="KW-1133">Transmembrane helix</keyword>
<dbReference type="AlphaFoldDB" id="A0A5K3FUM5"/>
<keyword evidence="2" id="KW-1003">Cell membrane</keyword>
<accession>A0A5K3FUM5</accession>
<dbReference type="SUPFAM" id="SSF81321">
    <property type="entry name" value="Family A G protein-coupled receptor-like"/>
    <property type="match status" value="1"/>
</dbReference>
<dbReference type="GO" id="GO:0004995">
    <property type="term" value="F:tachykinin receptor activity"/>
    <property type="evidence" value="ECO:0007669"/>
    <property type="project" value="InterPro"/>
</dbReference>
<evidence type="ECO:0000256" key="6">
    <source>
        <dbReference type="ARBA" id="ARBA00023136"/>
    </source>
</evidence>
<dbReference type="Gene3D" id="1.20.1070.10">
    <property type="entry name" value="Rhodopsin 7-helix transmembrane proteins"/>
    <property type="match status" value="1"/>
</dbReference>
<dbReference type="InterPro" id="IPR000276">
    <property type="entry name" value="GPCR_Rhodpsn"/>
</dbReference>
<evidence type="ECO:0000256" key="2">
    <source>
        <dbReference type="ARBA" id="ARBA00022475"/>
    </source>
</evidence>